<keyword evidence="3" id="KW-0813">Transport</keyword>
<keyword evidence="6" id="KW-0472">Membrane</keyword>
<evidence type="ECO:0000313" key="9">
    <source>
        <dbReference type="EMBL" id="KAA8710822.1"/>
    </source>
</evidence>
<evidence type="ECO:0000256" key="6">
    <source>
        <dbReference type="ARBA" id="ARBA00023136"/>
    </source>
</evidence>
<keyword evidence="8" id="KW-0732">Signal</keyword>
<protein>
    <submittedName>
        <fullName evidence="9">TolC family protein</fullName>
    </submittedName>
</protein>
<comment type="similarity">
    <text evidence="2">Belongs to the outer membrane factor (OMF) (TC 1.B.17) family.</text>
</comment>
<reference evidence="9 10" key="1">
    <citation type="submission" date="2019-09" db="EMBL/GenBank/DDBJ databases">
        <title>Draft genome sequence of various Type strains from the CCUG.</title>
        <authorList>
            <person name="Pineiro-Iglesias B."/>
            <person name="Tunovic T."/>
            <person name="Unosson C."/>
            <person name="Inganas E."/>
            <person name="Ohlen M."/>
            <person name="Cardew S."/>
            <person name="Jensie-Markopoulos S."/>
            <person name="Salva-Serra F."/>
            <person name="Jaen-Luchoro D."/>
            <person name="Karlsson R."/>
            <person name="Svensson-Stadler L."/>
            <person name="Chun J."/>
            <person name="Moore E."/>
        </authorList>
    </citation>
    <scope>NUCLEOTIDE SEQUENCE [LARGE SCALE GENOMIC DNA]</scope>
    <source>
        <strain evidence="9 10">CCUG 32756T</strain>
    </source>
</reference>
<name>A0A5M9QSU6_9HELI</name>
<evidence type="ECO:0000313" key="10">
    <source>
        <dbReference type="Proteomes" id="UP000323707"/>
    </source>
</evidence>
<dbReference type="InterPro" id="IPR003423">
    <property type="entry name" value="OMP_efflux"/>
</dbReference>
<accession>A0A5M9QSU6</accession>
<evidence type="ECO:0000256" key="4">
    <source>
        <dbReference type="ARBA" id="ARBA00022452"/>
    </source>
</evidence>
<dbReference type="GO" id="GO:1990281">
    <property type="term" value="C:efflux pump complex"/>
    <property type="evidence" value="ECO:0007669"/>
    <property type="project" value="TreeGrafter"/>
</dbReference>
<sequence length="488" mass="55675">MRYMRYGIALLLCAYAYGLSWQAAPSPVLESSASVSVSTAPSSEPANAPATQDEPALGVNELLKQIDDLTKDSAQKVGLRDLLSGADNNYSLQAQMLQAQSNKKIASVAKAAFLPRFDVDYGYQHNYKTIDNMMQFGNFGNYQTQAANARFSLDLFSGFSTINMIREKNATYRSSVADVEYTKQSIYLQVIQQYYSYFNNLSQLLSLKRQLDQVRADLVRTQKLYDSGLSTIDDLESLRSQVSSSEYQIADMRLSVEQNILMLKYLTNIDFDGLKREDLTNPALKDNLERQDIISLKEQINALKYQNKQQHYYPIVTLSDTYTWQIQKPEYVTNPSKFGSDPAMASFYQRMFPTHANTIGLSVTLRVFDDIGVSFQKQALRLSQLAQEKQLAYKQAEKTKDEMLYRKTLEVARSKILSAEASLKSANISFDNVRKKYNNQLVNFTDYLRALSTKYNAEATYNQALNNYELQKANYIFYSGQQIQEYIK</sequence>
<dbReference type="GO" id="GO:0009279">
    <property type="term" value="C:cell outer membrane"/>
    <property type="evidence" value="ECO:0007669"/>
    <property type="project" value="UniProtKB-SubCell"/>
</dbReference>
<dbReference type="Pfam" id="PF02321">
    <property type="entry name" value="OEP"/>
    <property type="match status" value="1"/>
</dbReference>
<dbReference type="SUPFAM" id="SSF56954">
    <property type="entry name" value="Outer membrane efflux proteins (OEP)"/>
    <property type="match status" value="1"/>
</dbReference>
<dbReference type="InterPro" id="IPR051906">
    <property type="entry name" value="TolC-like"/>
</dbReference>
<evidence type="ECO:0000256" key="5">
    <source>
        <dbReference type="ARBA" id="ARBA00022692"/>
    </source>
</evidence>
<dbReference type="PANTHER" id="PTHR30026:SF20">
    <property type="entry name" value="OUTER MEMBRANE PROTEIN TOLC"/>
    <property type="match status" value="1"/>
</dbReference>
<evidence type="ECO:0000256" key="3">
    <source>
        <dbReference type="ARBA" id="ARBA00022448"/>
    </source>
</evidence>
<dbReference type="Proteomes" id="UP000323707">
    <property type="component" value="Unassembled WGS sequence"/>
</dbReference>
<dbReference type="GO" id="GO:0015562">
    <property type="term" value="F:efflux transmembrane transporter activity"/>
    <property type="evidence" value="ECO:0007669"/>
    <property type="project" value="InterPro"/>
</dbReference>
<organism evidence="9 10">
    <name type="scientific">Helicobacter canis</name>
    <dbReference type="NCBI Taxonomy" id="29419"/>
    <lineage>
        <taxon>Bacteria</taxon>
        <taxon>Pseudomonadati</taxon>
        <taxon>Campylobacterota</taxon>
        <taxon>Epsilonproteobacteria</taxon>
        <taxon>Campylobacterales</taxon>
        <taxon>Helicobacteraceae</taxon>
        <taxon>Helicobacter</taxon>
    </lineage>
</organism>
<comment type="subcellular location">
    <subcellularLocation>
        <location evidence="1">Cell outer membrane</location>
    </subcellularLocation>
</comment>
<keyword evidence="7" id="KW-0998">Cell outer membrane</keyword>
<dbReference type="Gene3D" id="1.20.1600.10">
    <property type="entry name" value="Outer membrane efflux proteins (OEP)"/>
    <property type="match status" value="1"/>
</dbReference>
<feature type="chain" id="PRO_5024334658" evidence="8">
    <location>
        <begin position="24"/>
        <end position="488"/>
    </location>
</feature>
<gene>
    <name evidence="9" type="ORF">F4V45_02610</name>
</gene>
<proteinExistence type="inferred from homology"/>
<dbReference type="PANTHER" id="PTHR30026">
    <property type="entry name" value="OUTER MEMBRANE PROTEIN TOLC"/>
    <property type="match status" value="1"/>
</dbReference>
<comment type="caution">
    <text evidence="9">The sequence shown here is derived from an EMBL/GenBank/DDBJ whole genome shotgun (WGS) entry which is preliminary data.</text>
</comment>
<feature type="signal peptide" evidence="8">
    <location>
        <begin position="1"/>
        <end position="23"/>
    </location>
</feature>
<dbReference type="EMBL" id="VXKE01000006">
    <property type="protein sequence ID" value="KAA8710822.1"/>
    <property type="molecule type" value="Genomic_DNA"/>
</dbReference>
<dbReference type="GO" id="GO:0015288">
    <property type="term" value="F:porin activity"/>
    <property type="evidence" value="ECO:0007669"/>
    <property type="project" value="TreeGrafter"/>
</dbReference>
<evidence type="ECO:0000256" key="1">
    <source>
        <dbReference type="ARBA" id="ARBA00004442"/>
    </source>
</evidence>
<keyword evidence="4" id="KW-1134">Transmembrane beta strand</keyword>
<evidence type="ECO:0000256" key="2">
    <source>
        <dbReference type="ARBA" id="ARBA00007613"/>
    </source>
</evidence>
<keyword evidence="5" id="KW-0812">Transmembrane</keyword>
<evidence type="ECO:0000256" key="8">
    <source>
        <dbReference type="SAM" id="SignalP"/>
    </source>
</evidence>
<evidence type="ECO:0000256" key="7">
    <source>
        <dbReference type="ARBA" id="ARBA00023237"/>
    </source>
</evidence>
<dbReference type="RefSeq" id="WP_150336931.1">
    <property type="nucleotide sequence ID" value="NZ_JAERIX010000026.1"/>
</dbReference>
<dbReference type="AlphaFoldDB" id="A0A5M9QSU6"/>